<evidence type="ECO:0000256" key="1">
    <source>
        <dbReference type="SAM" id="MobiDB-lite"/>
    </source>
</evidence>
<gene>
    <name evidence="3" type="ORF">GKJPGBOP_05297</name>
</gene>
<proteinExistence type="predicted"/>
<protein>
    <recommendedName>
        <fullName evidence="5">DUF2079 domain-containing protein</fullName>
    </recommendedName>
</protein>
<feature type="compositionally biased region" description="Basic and acidic residues" evidence="1">
    <location>
        <begin position="1"/>
        <end position="17"/>
    </location>
</feature>
<evidence type="ECO:0000313" key="4">
    <source>
        <dbReference type="Proteomes" id="UP000286746"/>
    </source>
</evidence>
<feature type="transmembrane region" description="Helical" evidence="2">
    <location>
        <begin position="367"/>
        <end position="385"/>
    </location>
</feature>
<keyword evidence="2" id="KW-0812">Transmembrane</keyword>
<comment type="caution">
    <text evidence="3">The sequence shown here is derived from an EMBL/GenBank/DDBJ whole genome shotgun (WGS) entry which is preliminary data.</text>
</comment>
<sequence length="572" mass="62555">MPTTHHTESWESGRRAELTAPPSPSRTAFDRRTEGVSEYLSIRRTRLWTALCFAISLTLGLQQWSAGNLGGFDLGIFDQAIRNYSGFRLPASELKSTHHGFPPDFSILGDHFSPVLALLAPLYWIWDDPRVLLIAEAALFAAGVPVVRRIAESCFESAPSPVVARAAHLAGAAYALGWPLMTASRRGFHEVAFAVPLLLLLLERGMRRRYGAVLVYAGLLCCTKEDLGLVVGVHGAVLAYRSRRGGVKGRAGIATGAALFVLGPAASLVTIKWLLPMMGGTPGFYWSYGQLGPDFGAALLRIVAEPWILFGVATAPTVKITLVLWLFGTLLFLPLGSATAWCALPLVAERILSETSNHWTVLYHYDAFLWPVLLTAAVEVSGRLYRRSRTSGPEMREIRRSRRSRRSRSTSWAVRWWGPGAGFLTLVIAVPFGLFVLPHPTYWTPAPHTRALREAARMIPAGASAEVDNIIAPHLTARGPVVLADTVPRGADYVLLQFGAVSFPFTSVAQEQAYADFLLKHGYRRVWEHDRVLLLHREAEFPITPEVPTAGPEGNPVPEGTAPGTGMSIFRG</sequence>
<reference evidence="3 4" key="1">
    <citation type="submission" date="2018-11" db="EMBL/GenBank/DDBJ databases">
        <title>Whole genome sequence of Streptomyces paromomycinus NBRC 15454(T).</title>
        <authorList>
            <person name="Komaki H."/>
            <person name="Tamura T."/>
        </authorList>
    </citation>
    <scope>NUCLEOTIDE SEQUENCE [LARGE SCALE GENOMIC DNA]</scope>
    <source>
        <strain evidence="3 4">NBRC 15454</strain>
    </source>
</reference>
<keyword evidence="2" id="KW-1133">Transmembrane helix</keyword>
<feature type="transmembrane region" description="Helical" evidence="2">
    <location>
        <begin position="251"/>
        <end position="275"/>
    </location>
</feature>
<dbReference type="InterPro" id="IPR018650">
    <property type="entry name" value="STSV1_Orf64"/>
</dbReference>
<dbReference type="EMBL" id="BHZD01000001">
    <property type="protein sequence ID" value="GCD45565.1"/>
    <property type="molecule type" value="Genomic_DNA"/>
</dbReference>
<dbReference type="Pfam" id="PF09852">
    <property type="entry name" value="DUF2079"/>
    <property type="match status" value="1"/>
</dbReference>
<evidence type="ECO:0000256" key="2">
    <source>
        <dbReference type="SAM" id="Phobius"/>
    </source>
</evidence>
<dbReference type="RefSeq" id="WP_246177542.1">
    <property type="nucleotide sequence ID" value="NZ_BHZD01000001.1"/>
</dbReference>
<dbReference type="Proteomes" id="UP000286746">
    <property type="component" value="Unassembled WGS sequence"/>
</dbReference>
<evidence type="ECO:0000313" key="3">
    <source>
        <dbReference type="EMBL" id="GCD45565.1"/>
    </source>
</evidence>
<feature type="transmembrane region" description="Helical" evidence="2">
    <location>
        <begin position="295"/>
        <end position="315"/>
    </location>
</feature>
<dbReference type="AlphaFoldDB" id="A0A401W8G7"/>
<name>A0A401W8G7_STREY</name>
<evidence type="ECO:0008006" key="5">
    <source>
        <dbReference type="Google" id="ProtNLM"/>
    </source>
</evidence>
<feature type="transmembrane region" description="Helical" evidence="2">
    <location>
        <begin position="412"/>
        <end position="437"/>
    </location>
</feature>
<keyword evidence="2" id="KW-0472">Membrane</keyword>
<feature type="transmembrane region" description="Helical" evidence="2">
    <location>
        <begin position="322"/>
        <end position="347"/>
    </location>
</feature>
<organism evidence="3 4">
    <name type="scientific">Streptomyces paromomycinus</name>
    <name type="common">Streptomyces rimosus subsp. paromomycinus</name>
    <dbReference type="NCBI Taxonomy" id="92743"/>
    <lineage>
        <taxon>Bacteria</taxon>
        <taxon>Bacillati</taxon>
        <taxon>Actinomycetota</taxon>
        <taxon>Actinomycetes</taxon>
        <taxon>Kitasatosporales</taxon>
        <taxon>Streptomycetaceae</taxon>
        <taxon>Streptomyces</taxon>
    </lineage>
</organism>
<accession>A0A401W8G7</accession>
<keyword evidence="4" id="KW-1185">Reference proteome</keyword>
<feature type="region of interest" description="Disordered" evidence="1">
    <location>
        <begin position="1"/>
        <end position="29"/>
    </location>
</feature>
<feature type="region of interest" description="Disordered" evidence="1">
    <location>
        <begin position="544"/>
        <end position="572"/>
    </location>
</feature>